<accession>A0A7V3V0I0</accession>
<dbReference type="InterPro" id="IPR036520">
    <property type="entry name" value="UPF0759_sf"/>
</dbReference>
<name>A0A7V3V0I0_UNCW3</name>
<organism evidence="1">
    <name type="scientific">candidate division WOR-3 bacterium</name>
    <dbReference type="NCBI Taxonomy" id="2052148"/>
    <lineage>
        <taxon>Bacteria</taxon>
        <taxon>Bacteria division WOR-3</taxon>
    </lineage>
</organism>
<dbReference type="AlphaFoldDB" id="A0A7V3V0I0"/>
<dbReference type="InterPro" id="IPR002763">
    <property type="entry name" value="DUF72"/>
</dbReference>
<evidence type="ECO:0000313" key="1">
    <source>
        <dbReference type="EMBL" id="HGD13712.1"/>
    </source>
</evidence>
<reference evidence="1" key="1">
    <citation type="journal article" date="2020" name="mSystems">
        <title>Genome- and Community-Level Interaction Insights into Carbon Utilization and Element Cycling Functions of Hydrothermarchaeota in Hydrothermal Sediment.</title>
        <authorList>
            <person name="Zhou Z."/>
            <person name="Liu Y."/>
            <person name="Xu W."/>
            <person name="Pan J."/>
            <person name="Luo Z.H."/>
            <person name="Li M."/>
        </authorList>
    </citation>
    <scope>NUCLEOTIDE SEQUENCE [LARGE SCALE GENOMIC DNA]</scope>
    <source>
        <strain evidence="1">SpSt-914</strain>
    </source>
</reference>
<dbReference type="Pfam" id="PF01904">
    <property type="entry name" value="DUF72"/>
    <property type="match status" value="1"/>
</dbReference>
<dbReference type="Gene3D" id="3.20.20.410">
    <property type="entry name" value="Protein of unknown function UPF0759"/>
    <property type="match status" value="1"/>
</dbReference>
<comment type="caution">
    <text evidence="1">The sequence shown here is derived from an EMBL/GenBank/DDBJ whole genome shotgun (WGS) entry which is preliminary data.</text>
</comment>
<sequence length="233" mass="27560">MKVYIGTSGWFYSWNPQRRLDWYATESGLNAVELNASFYRFPFPNQLKSWAKNGGGLRWAVKVSRLVTHIHRFGPNAFETWKRFYELFAPLDKLVDFYLFQLPPQLDTRARAKIEKFFGKSRLGKRLALEFRNLDWFNAETEKWAQELGITLVSIDAPNFPRTLFNSTGVIYLRMHGRNDWYRHNYTPAELNEISTRIKRLAPVAVYIFFNNDQQMLLNAHQMMKLLYRDAGD</sequence>
<dbReference type="PANTHER" id="PTHR30348:SF4">
    <property type="entry name" value="DUF72 DOMAIN-CONTAINING PROTEIN"/>
    <property type="match status" value="1"/>
</dbReference>
<proteinExistence type="predicted"/>
<dbReference type="EMBL" id="DTMZ01000159">
    <property type="protein sequence ID" value="HGD13712.1"/>
    <property type="molecule type" value="Genomic_DNA"/>
</dbReference>
<dbReference type="SUPFAM" id="SSF117396">
    <property type="entry name" value="TM1631-like"/>
    <property type="match status" value="1"/>
</dbReference>
<protein>
    <submittedName>
        <fullName evidence="1">DUF72 domain-containing protein</fullName>
    </submittedName>
</protein>
<dbReference type="PANTHER" id="PTHR30348">
    <property type="entry name" value="UNCHARACTERIZED PROTEIN YECE"/>
    <property type="match status" value="1"/>
</dbReference>
<gene>
    <name evidence="1" type="ORF">ENX16_06535</name>
</gene>